<feature type="domain" description="GP-PDE" evidence="1">
    <location>
        <begin position="16"/>
        <end position="115"/>
    </location>
</feature>
<accession>A0A8H7CGR5</accession>
<keyword evidence="3" id="KW-1185">Reference proteome</keyword>
<evidence type="ECO:0000313" key="3">
    <source>
        <dbReference type="Proteomes" id="UP000623467"/>
    </source>
</evidence>
<dbReference type="Proteomes" id="UP000623467">
    <property type="component" value="Unassembled WGS sequence"/>
</dbReference>
<evidence type="ECO:0000259" key="1">
    <source>
        <dbReference type="Pfam" id="PF03009"/>
    </source>
</evidence>
<dbReference type="Gene3D" id="3.20.20.190">
    <property type="entry name" value="Phosphatidylinositol (PI) phosphodiesterase"/>
    <property type="match status" value="1"/>
</dbReference>
<evidence type="ECO:0000313" key="2">
    <source>
        <dbReference type="EMBL" id="KAF7335367.1"/>
    </source>
</evidence>
<dbReference type="EMBL" id="JACAZH010000041">
    <property type="protein sequence ID" value="KAF7335367.1"/>
    <property type="molecule type" value="Genomic_DNA"/>
</dbReference>
<dbReference type="Pfam" id="PF03009">
    <property type="entry name" value="GDPD"/>
    <property type="match status" value="1"/>
</dbReference>
<protein>
    <submittedName>
        <fullName evidence="2">GP-PDE domain-containing protein</fullName>
    </submittedName>
</protein>
<dbReference type="OrthoDB" id="1058301at2759"/>
<gene>
    <name evidence="2" type="ORF">MSAN_02347600</name>
</gene>
<sequence length="218" mass="24514">MHETISSYPDWETLLAPRILLGLWHPSFLEPAKEQLPYCRRSYIGNSPAIARKYFWNDCEVFSIAFAALTSADGQRFRQECKAGGKKIMVWTVNEPNQMMEAVRWEVDVILTDVTRTWLDLRSALHCAFPPSSLLPYSISCSPSHTLASRLRKRLPHATAASSSGRPSASTRLSGSSARLLTEVQHLESVAGPFDKFKISPVQVTLAYMMAWWLGVKL</sequence>
<name>A0A8H7CGR5_9AGAR</name>
<dbReference type="AlphaFoldDB" id="A0A8H7CGR5"/>
<dbReference type="GO" id="GO:0008081">
    <property type="term" value="F:phosphoric diester hydrolase activity"/>
    <property type="evidence" value="ECO:0007669"/>
    <property type="project" value="InterPro"/>
</dbReference>
<dbReference type="GO" id="GO:0006629">
    <property type="term" value="P:lipid metabolic process"/>
    <property type="evidence" value="ECO:0007669"/>
    <property type="project" value="InterPro"/>
</dbReference>
<dbReference type="InterPro" id="IPR017946">
    <property type="entry name" value="PLC-like_Pdiesterase_TIM-brl"/>
</dbReference>
<reference evidence="2" key="1">
    <citation type="submission" date="2020-05" db="EMBL/GenBank/DDBJ databases">
        <title>Mycena genomes resolve the evolution of fungal bioluminescence.</title>
        <authorList>
            <person name="Tsai I.J."/>
        </authorList>
    </citation>
    <scope>NUCLEOTIDE SEQUENCE</scope>
    <source>
        <strain evidence="2">160909Yilan</strain>
    </source>
</reference>
<organism evidence="2 3">
    <name type="scientific">Mycena sanguinolenta</name>
    <dbReference type="NCBI Taxonomy" id="230812"/>
    <lineage>
        <taxon>Eukaryota</taxon>
        <taxon>Fungi</taxon>
        <taxon>Dikarya</taxon>
        <taxon>Basidiomycota</taxon>
        <taxon>Agaricomycotina</taxon>
        <taxon>Agaricomycetes</taxon>
        <taxon>Agaricomycetidae</taxon>
        <taxon>Agaricales</taxon>
        <taxon>Marasmiineae</taxon>
        <taxon>Mycenaceae</taxon>
        <taxon>Mycena</taxon>
    </lineage>
</organism>
<dbReference type="PANTHER" id="PTHR43805:SF1">
    <property type="entry name" value="GP-PDE DOMAIN-CONTAINING PROTEIN"/>
    <property type="match status" value="1"/>
</dbReference>
<comment type="caution">
    <text evidence="2">The sequence shown here is derived from an EMBL/GenBank/DDBJ whole genome shotgun (WGS) entry which is preliminary data.</text>
</comment>
<dbReference type="InterPro" id="IPR030395">
    <property type="entry name" value="GP_PDE_dom"/>
</dbReference>
<dbReference type="SUPFAM" id="SSF51695">
    <property type="entry name" value="PLC-like phosphodiesterases"/>
    <property type="match status" value="1"/>
</dbReference>
<proteinExistence type="predicted"/>
<dbReference type="PANTHER" id="PTHR43805">
    <property type="entry name" value="GLYCEROPHOSPHORYL DIESTER PHOSPHODIESTERASE"/>
    <property type="match status" value="1"/>
</dbReference>